<protein>
    <submittedName>
        <fullName evidence="5">Male sterility protein</fullName>
    </submittedName>
</protein>
<evidence type="ECO:0000313" key="5">
    <source>
        <dbReference type="EMBL" id="EXF83624.1"/>
    </source>
</evidence>
<dbReference type="InterPro" id="IPR036736">
    <property type="entry name" value="ACP-like_sf"/>
</dbReference>
<dbReference type="PANTHER" id="PTHR43439">
    <property type="entry name" value="PHENYLACETATE-COENZYME A LIGASE"/>
    <property type="match status" value="1"/>
</dbReference>
<keyword evidence="3" id="KW-0521">NADP</keyword>
<dbReference type="InterPro" id="IPR020806">
    <property type="entry name" value="PKS_PP-bd"/>
</dbReference>
<accession>A0A010RZD3</accession>
<dbReference type="Gene3D" id="3.40.50.12780">
    <property type="entry name" value="N-terminal domain of ligase-like"/>
    <property type="match status" value="1"/>
</dbReference>
<dbReference type="Gene3D" id="1.10.1200.10">
    <property type="entry name" value="ACP-like"/>
    <property type="match status" value="1"/>
</dbReference>
<dbReference type="PROSITE" id="PS00012">
    <property type="entry name" value="PHOSPHOPANTETHEINE"/>
    <property type="match status" value="1"/>
</dbReference>
<organism evidence="5 6">
    <name type="scientific">Colletotrichum fioriniae PJ7</name>
    <dbReference type="NCBI Taxonomy" id="1445577"/>
    <lineage>
        <taxon>Eukaryota</taxon>
        <taxon>Fungi</taxon>
        <taxon>Dikarya</taxon>
        <taxon>Ascomycota</taxon>
        <taxon>Pezizomycotina</taxon>
        <taxon>Sordariomycetes</taxon>
        <taxon>Hypocreomycetidae</taxon>
        <taxon>Glomerellales</taxon>
        <taxon>Glomerellaceae</taxon>
        <taxon>Colletotrichum</taxon>
        <taxon>Colletotrichum acutatum species complex</taxon>
    </lineage>
</organism>
<sequence>MAPIAMSDLKSPSSIAAVDPTVFPAPDADEKLKKLWQLHGHPHSSRFSDPNLTSIAALVEHNATTQPSKPAFIHPIGNSFEVLDWAELNHLCHSASGFYSKQFREEIAIANESGQQTTVALLGVGNSISYLITQFALNRLHLRVLLLSNKNSPATRDHLLRVCNVVAIITDEANEALLHDESPCRLPVTKLICVDELRENNLEAFEEPCTEFETDDEWNLQSMIIHSSGSTGVPKPIIHTNRSLCHIARMYRLLPEFYIENWYLCFPLFHVAGLSIALSGLPTGLPTSLPPTQWPPAPSSILSAWKSLTSLGYPIDCLHCAPSVIEDLFEYITLTTKDYTPLTDLKVLQPGGAPLSPSMLFKLQSIGVNVKTTYGTTETGPPLRTIPHTRDNPDVYRFRNLYPESEYVRMESIADDLFECVVYRGFPLAAELWLEETAPNPYRTGDLFIEDPPGSGYFVLQGRRDDILVHSNGEKTHAAALAMALEEDKTGIVAKTAVFGTGKPCPSVIVEIDWYEVEKRSISEADLAEEVWKVVQVCNKNSPTYSRIPRQSVLILQNGQKLPVTPKGNVRRTIAWELYGDRVEELYNSFLGNQLDSVTDANPVAARNLGTSDLEIIQTVVADVFCLSMEELTPDQNWYELGLDSMRAVEIRSRLAKPFGAFPLMFIFEYSTTRKLLEFLQLFKGGLDSNVSAASNHHEWIRSTIHRMNIEIDNWKVTQHQQGGFRNEGEVIYLTGASGALGNALLEVLVQMPTVRKIYCAVRGADPQARVSGSLKERGYPASIYQTEKIFPVSYDMKDGKLGLDEQMYQRLMNEVTVVMHNAWKLDFNQPIQQFEDDCLRGTMHLMSFCLQGPKKTFTFMSSVAAAMGSPAGTKVPELPLSPDPANALPTGYAQSKFIIEQITQHYASTHKVPVRILRVGQLCGHSKLGAWNNTEMWPTMIMAGLDHLDAMPSLQTNVDWLPVDVCAEAIGDAVVHNTAETSYAVCNLVNPSAISWEQLVSILEEAYGRKVQHVSMKEWVSNLEATAVSQSLGVKELPALKLLGFFQSMAEGYGNGEGVEFVAGSVEKGRRIGVDLAKRWLEVWRQTGYLRE</sequence>
<gene>
    <name evidence="5" type="ORF">CFIO01_00766</name>
</gene>
<dbReference type="PROSITE" id="PS00455">
    <property type="entry name" value="AMP_BINDING"/>
    <property type="match status" value="1"/>
</dbReference>
<comment type="caution">
    <text evidence="5">The sequence shown here is derived from an EMBL/GenBank/DDBJ whole genome shotgun (WGS) entry which is preliminary data.</text>
</comment>
<dbReference type="PROSITE" id="PS50075">
    <property type="entry name" value="CARRIER"/>
    <property type="match status" value="1"/>
</dbReference>
<evidence type="ECO:0000256" key="1">
    <source>
        <dbReference type="ARBA" id="ARBA00022450"/>
    </source>
</evidence>
<dbReference type="SUPFAM" id="SSF51735">
    <property type="entry name" value="NAD(P)-binding Rossmann-fold domains"/>
    <property type="match status" value="1"/>
</dbReference>
<dbReference type="SMART" id="SM00823">
    <property type="entry name" value="PKS_PP"/>
    <property type="match status" value="1"/>
</dbReference>
<dbReference type="InterPro" id="IPR042099">
    <property type="entry name" value="ANL_N_sf"/>
</dbReference>
<dbReference type="Pfam" id="PF00550">
    <property type="entry name" value="PP-binding"/>
    <property type="match status" value="1"/>
</dbReference>
<keyword evidence="1" id="KW-0596">Phosphopantetheine</keyword>
<dbReference type="InterPro" id="IPR009081">
    <property type="entry name" value="PP-bd_ACP"/>
</dbReference>
<evidence type="ECO:0000256" key="2">
    <source>
        <dbReference type="ARBA" id="ARBA00022553"/>
    </source>
</evidence>
<dbReference type="InterPro" id="IPR051414">
    <property type="entry name" value="Adenylate-forming_Reductase"/>
</dbReference>
<dbReference type="GO" id="GO:0031177">
    <property type="term" value="F:phosphopantetheine binding"/>
    <property type="evidence" value="ECO:0007669"/>
    <property type="project" value="InterPro"/>
</dbReference>
<dbReference type="AlphaFoldDB" id="A0A010RZD3"/>
<dbReference type="Gene3D" id="3.40.50.720">
    <property type="entry name" value="NAD(P)-binding Rossmann-like Domain"/>
    <property type="match status" value="1"/>
</dbReference>
<feature type="domain" description="Carrier" evidence="4">
    <location>
        <begin position="611"/>
        <end position="684"/>
    </location>
</feature>
<dbReference type="SUPFAM" id="SSF47336">
    <property type="entry name" value="ACP-like"/>
    <property type="match status" value="1"/>
</dbReference>
<evidence type="ECO:0000256" key="3">
    <source>
        <dbReference type="ARBA" id="ARBA00022857"/>
    </source>
</evidence>
<dbReference type="InterPro" id="IPR013120">
    <property type="entry name" value="FAR_NAD-bd"/>
</dbReference>
<dbReference type="Pfam" id="PF23562">
    <property type="entry name" value="AMP-binding_C_3"/>
    <property type="match status" value="1"/>
</dbReference>
<dbReference type="KEGG" id="cfj:CFIO01_00766"/>
<dbReference type="eggNOG" id="KOG1176">
    <property type="taxonomic scope" value="Eukaryota"/>
</dbReference>
<dbReference type="InterPro" id="IPR006162">
    <property type="entry name" value="Ppantetheine_attach_site"/>
</dbReference>
<evidence type="ECO:0000313" key="6">
    <source>
        <dbReference type="Proteomes" id="UP000020467"/>
    </source>
</evidence>
<keyword evidence="6" id="KW-1185">Reference proteome</keyword>
<dbReference type="Pfam" id="PF07993">
    <property type="entry name" value="NAD_binding_4"/>
    <property type="match status" value="1"/>
</dbReference>
<evidence type="ECO:0000259" key="4">
    <source>
        <dbReference type="PROSITE" id="PS50075"/>
    </source>
</evidence>
<dbReference type="SUPFAM" id="SSF56801">
    <property type="entry name" value="Acetyl-CoA synthetase-like"/>
    <property type="match status" value="1"/>
</dbReference>
<name>A0A010RZD3_9PEZI</name>
<dbReference type="STRING" id="1445577.A0A010RZD3"/>
<dbReference type="Proteomes" id="UP000020467">
    <property type="component" value="Unassembled WGS sequence"/>
</dbReference>
<dbReference type="InterPro" id="IPR000873">
    <property type="entry name" value="AMP-dep_synth/lig_dom"/>
</dbReference>
<keyword evidence="2" id="KW-0597">Phosphoprotein</keyword>
<dbReference type="EMBL" id="JARH01000224">
    <property type="protein sequence ID" value="EXF83624.1"/>
    <property type="molecule type" value="Genomic_DNA"/>
</dbReference>
<dbReference type="eggNOG" id="KOG1178">
    <property type="taxonomic scope" value="Eukaryota"/>
</dbReference>
<dbReference type="Pfam" id="PF00501">
    <property type="entry name" value="AMP-binding"/>
    <property type="match status" value="1"/>
</dbReference>
<proteinExistence type="predicted"/>
<dbReference type="HOGENOM" id="CLU_002220_2_1_1"/>
<reference evidence="5 6" key="1">
    <citation type="submission" date="2014-02" db="EMBL/GenBank/DDBJ databases">
        <title>The genome sequence of Colletotrichum fioriniae PJ7.</title>
        <authorList>
            <person name="Baroncelli R."/>
            <person name="Thon M.R."/>
        </authorList>
    </citation>
    <scope>NUCLEOTIDE SEQUENCE [LARGE SCALE GENOMIC DNA]</scope>
    <source>
        <strain evidence="5 6">PJ7</strain>
    </source>
</reference>
<dbReference type="InterPro" id="IPR020845">
    <property type="entry name" value="AMP-binding_CS"/>
</dbReference>
<dbReference type="PANTHER" id="PTHR43439:SF2">
    <property type="entry name" value="ENZYME, PUTATIVE (JCVI)-RELATED"/>
    <property type="match status" value="1"/>
</dbReference>
<dbReference type="InterPro" id="IPR036291">
    <property type="entry name" value="NAD(P)-bd_dom_sf"/>
</dbReference>
<dbReference type="OrthoDB" id="429813at2759"/>